<sequence>MIVSKLSNLDGSEKVRYDVNGKRVTMQMSKLTASVILLIVVYSIVISIFSVSPYLERKEFVLTHPNWVAVTPSILNLTADIQCGKTKYAYVDLEYQFTTNGRSYSQKIDKAEKLYSFFPIMGQRRFEEMRIELLNRATQKKVAKEYLLFYNPNDPEQQKFFLANDSFYPQGSWLYNILFVFSTILSVTVVMALLFRKN</sequence>
<feature type="transmembrane region" description="Helical" evidence="1">
    <location>
        <begin position="173"/>
        <end position="195"/>
    </location>
</feature>
<name>A0ABP8A6R9_9SPHI</name>
<comment type="caution">
    <text evidence="2">The sequence shown here is derived from an EMBL/GenBank/DDBJ whole genome shotgun (WGS) entry which is preliminary data.</text>
</comment>
<keyword evidence="3" id="KW-1185">Reference proteome</keyword>
<proteinExistence type="predicted"/>
<accession>A0ABP8A6R9</accession>
<evidence type="ECO:0000256" key="1">
    <source>
        <dbReference type="SAM" id="Phobius"/>
    </source>
</evidence>
<protein>
    <recommendedName>
        <fullName evidence="4">DUF3592 domain-containing protein</fullName>
    </recommendedName>
</protein>
<feature type="transmembrane region" description="Helical" evidence="1">
    <location>
        <begin position="31"/>
        <end position="55"/>
    </location>
</feature>
<evidence type="ECO:0000313" key="3">
    <source>
        <dbReference type="Proteomes" id="UP001500167"/>
    </source>
</evidence>
<keyword evidence="1" id="KW-0472">Membrane</keyword>
<dbReference type="Proteomes" id="UP001500167">
    <property type="component" value="Unassembled WGS sequence"/>
</dbReference>
<evidence type="ECO:0008006" key="4">
    <source>
        <dbReference type="Google" id="ProtNLM"/>
    </source>
</evidence>
<keyword evidence="1" id="KW-1133">Transmembrane helix</keyword>
<evidence type="ECO:0000313" key="2">
    <source>
        <dbReference type="EMBL" id="GAA4179030.1"/>
    </source>
</evidence>
<organism evidence="2 3">
    <name type="scientific">Sphingobacterium ginsenosidimutans</name>
    <dbReference type="NCBI Taxonomy" id="687845"/>
    <lineage>
        <taxon>Bacteria</taxon>
        <taxon>Pseudomonadati</taxon>
        <taxon>Bacteroidota</taxon>
        <taxon>Sphingobacteriia</taxon>
        <taxon>Sphingobacteriales</taxon>
        <taxon>Sphingobacteriaceae</taxon>
        <taxon>Sphingobacterium</taxon>
    </lineage>
</organism>
<reference evidence="3" key="1">
    <citation type="journal article" date="2019" name="Int. J. Syst. Evol. Microbiol.">
        <title>The Global Catalogue of Microorganisms (GCM) 10K type strain sequencing project: providing services to taxonomists for standard genome sequencing and annotation.</title>
        <authorList>
            <consortium name="The Broad Institute Genomics Platform"/>
            <consortium name="The Broad Institute Genome Sequencing Center for Infectious Disease"/>
            <person name="Wu L."/>
            <person name="Ma J."/>
        </authorList>
    </citation>
    <scope>NUCLEOTIDE SEQUENCE [LARGE SCALE GENOMIC DNA]</scope>
    <source>
        <strain evidence="3">JCM 16722</strain>
    </source>
</reference>
<gene>
    <name evidence="2" type="ORF">GCM10022218_31030</name>
</gene>
<keyword evidence="1" id="KW-0812">Transmembrane</keyword>
<dbReference type="EMBL" id="BAAAZK010000007">
    <property type="protein sequence ID" value="GAA4179030.1"/>
    <property type="molecule type" value="Genomic_DNA"/>
</dbReference>